<feature type="transmembrane region" description="Helical" evidence="1">
    <location>
        <begin position="147"/>
        <end position="168"/>
    </location>
</feature>
<protein>
    <submittedName>
        <fullName evidence="2">Uncharacterized protein</fullName>
    </submittedName>
</protein>
<proteinExistence type="predicted"/>
<sequence>MSYFYSKRKKRKKKLNPEFLLNFETILWNIALALLISGTLLVILSFVLNIENITEAFGGHDISHDIGGHDISHDIGGHDISHDIGDHEVPSDGGDVSDLAPHKTPSAVVESIDITRSSAPLFLLMSTYFLIFGILGVSTLRISSDYLSLRIIRIVSVFIVPYFLAWILSKTWKKLSATTSIPIPKGEQLIGEIADVFVSVDSKGGVIVVDLGHNIGLTKLHAKTFSPFDKFKKGEKVRIVAFKNNNYLVDRV</sequence>
<dbReference type="Proteomes" id="UP001200513">
    <property type="component" value="Chromosome"/>
</dbReference>
<feature type="transmembrane region" description="Helical" evidence="1">
    <location>
        <begin position="21"/>
        <end position="48"/>
    </location>
</feature>
<gene>
    <name evidence="2" type="ORF">K9W46_14230</name>
</gene>
<evidence type="ECO:0000313" key="2">
    <source>
        <dbReference type="EMBL" id="UJG43513.1"/>
    </source>
</evidence>
<reference evidence="2" key="1">
    <citation type="journal article" date="2022" name="Nat. Microbiol.">
        <title>Unique mobile elements and scalable gene flow at the prokaryote-eukaryote boundary revealed by circularized Asgard archaea genomes.</title>
        <authorList>
            <person name="Wu F."/>
            <person name="Speth D.R."/>
            <person name="Philosof A."/>
            <person name="Cremiere A."/>
            <person name="Narayanan A."/>
            <person name="Barco R.A."/>
            <person name="Connon S.A."/>
            <person name="Amend J.P."/>
            <person name="Antoshechkin I.A."/>
            <person name="Orphan V.J."/>
        </authorList>
    </citation>
    <scope>NUCLEOTIDE SEQUENCE</scope>
    <source>
        <strain evidence="2">PR6</strain>
    </source>
</reference>
<accession>A0A9Y1FPC1</accession>
<name>A0A9Y1FPC1_9ARCH</name>
<dbReference type="AlphaFoldDB" id="A0A9Y1FPC1"/>
<keyword evidence="1" id="KW-0472">Membrane</keyword>
<keyword evidence="1" id="KW-1133">Transmembrane helix</keyword>
<organism evidence="2">
    <name type="scientific">Candidatus Heimdallarchaeum endolithica</name>
    <dbReference type="NCBI Taxonomy" id="2876572"/>
    <lineage>
        <taxon>Archaea</taxon>
        <taxon>Promethearchaeati</taxon>
        <taxon>Candidatus Heimdallarchaeota</taxon>
        <taxon>Candidatus Heimdallarchaeia (ex Rinke et al. 2021) (nom. nud.)</taxon>
        <taxon>Candidatus Heimdallarchaeales</taxon>
        <taxon>Candidatus Heimdallarchaeaceae</taxon>
        <taxon>Candidatus Heimdallarchaeum</taxon>
    </lineage>
</organism>
<feature type="transmembrane region" description="Helical" evidence="1">
    <location>
        <begin position="121"/>
        <end position="140"/>
    </location>
</feature>
<evidence type="ECO:0000256" key="1">
    <source>
        <dbReference type="SAM" id="Phobius"/>
    </source>
</evidence>
<keyword evidence="1" id="KW-0812">Transmembrane</keyword>
<dbReference type="EMBL" id="CP084167">
    <property type="protein sequence ID" value="UJG43513.1"/>
    <property type="molecule type" value="Genomic_DNA"/>
</dbReference>